<reference evidence="2 3" key="1">
    <citation type="journal article" date="2021" name="Elife">
        <title>Chloroplast acquisition without the gene transfer in kleptoplastic sea slugs, Plakobranchus ocellatus.</title>
        <authorList>
            <person name="Maeda T."/>
            <person name="Takahashi S."/>
            <person name="Yoshida T."/>
            <person name="Shimamura S."/>
            <person name="Takaki Y."/>
            <person name="Nagai Y."/>
            <person name="Toyoda A."/>
            <person name="Suzuki Y."/>
            <person name="Arimoto A."/>
            <person name="Ishii H."/>
            <person name="Satoh N."/>
            <person name="Nishiyama T."/>
            <person name="Hasebe M."/>
            <person name="Maruyama T."/>
            <person name="Minagawa J."/>
            <person name="Obokata J."/>
            <person name="Shigenobu S."/>
        </authorList>
    </citation>
    <scope>NUCLEOTIDE SEQUENCE [LARGE SCALE GENOMIC DNA]</scope>
</reference>
<proteinExistence type="predicted"/>
<accession>A0AAV3ZSC5</accession>
<protein>
    <submittedName>
        <fullName evidence="2">Uncharacterized protein</fullName>
    </submittedName>
</protein>
<dbReference type="AlphaFoldDB" id="A0AAV3ZSC5"/>
<keyword evidence="1" id="KW-0732">Signal</keyword>
<evidence type="ECO:0000313" key="3">
    <source>
        <dbReference type="Proteomes" id="UP000735302"/>
    </source>
</evidence>
<name>A0AAV3ZSC5_9GAST</name>
<comment type="caution">
    <text evidence="2">The sequence shown here is derived from an EMBL/GenBank/DDBJ whole genome shotgun (WGS) entry which is preliminary data.</text>
</comment>
<evidence type="ECO:0000256" key="1">
    <source>
        <dbReference type="SAM" id="SignalP"/>
    </source>
</evidence>
<evidence type="ECO:0000313" key="2">
    <source>
        <dbReference type="EMBL" id="GFN97342.1"/>
    </source>
</evidence>
<organism evidence="2 3">
    <name type="scientific">Plakobranchus ocellatus</name>
    <dbReference type="NCBI Taxonomy" id="259542"/>
    <lineage>
        <taxon>Eukaryota</taxon>
        <taxon>Metazoa</taxon>
        <taxon>Spiralia</taxon>
        <taxon>Lophotrochozoa</taxon>
        <taxon>Mollusca</taxon>
        <taxon>Gastropoda</taxon>
        <taxon>Heterobranchia</taxon>
        <taxon>Euthyneura</taxon>
        <taxon>Panpulmonata</taxon>
        <taxon>Sacoglossa</taxon>
        <taxon>Placobranchoidea</taxon>
        <taxon>Plakobranchidae</taxon>
        <taxon>Plakobranchus</taxon>
    </lineage>
</organism>
<dbReference type="Proteomes" id="UP000735302">
    <property type="component" value="Unassembled WGS sequence"/>
</dbReference>
<feature type="chain" id="PRO_5043663150" evidence="1">
    <location>
        <begin position="21"/>
        <end position="332"/>
    </location>
</feature>
<feature type="signal peptide" evidence="1">
    <location>
        <begin position="1"/>
        <end position="20"/>
    </location>
</feature>
<keyword evidence="3" id="KW-1185">Reference proteome</keyword>
<dbReference type="EMBL" id="BLXT01002742">
    <property type="protein sequence ID" value="GFN97342.1"/>
    <property type="molecule type" value="Genomic_DNA"/>
</dbReference>
<sequence length="332" mass="34686">MWSLLVGALLLCVCFEVLHAQVWSGLHSPIPLGGLSFDDMDDDMGEPDSLLLNCFSSFNDERGRLDNELAVTIRSQDIGFGDSLLAGFGGVGGLPYGPYGGYNPGGFGGGSGQGRTSKLSARIELFSANNGGKAFVVFTERARVNQGCSVENFGDIITRDSLARNDRSMGSRQGLGMRGGFGYGYGGAHGLGLAGGFGYGYGGYGGGLSSLYGLGLGIGAGFGMGNGMGLLPGHDLPSDGVVAELDITPGALAAADVDDIGFDDLSDLAGRGMLVRNIMREGSEREGRERSGFRACICSDVTYDWDWNPVCTEPFYSCCSLKFDDVGLTLVS</sequence>
<gene>
    <name evidence="2" type="ORF">PoB_002384800</name>
</gene>